<accession>A0A0H2UWW7</accession>
<sequence length="431" mass="49485">MTKLVKINYPNIDEDLYYVKLENGLTVYFIKKIGFLEKTAMLTVGFGSLDNKLTVDDESRDAPAGIAHFLEHKLFEDESGGDISLKFTQLGAETNAFTTFNQTSFFFSTASKFQENLELLQYFVLSANITDESVSREKKIIGQEIDMYQDDADYRAYSGILQNLFPKTSLANDIAGSKESIQKITKILLETHHTYFYQPTNMNLFIVGDIDIDETFLAIQRFQTTLSYPDRKRVTVDPLHYYPVIKSSSVDMDVTTAKLVVGFRGYLTLTQHSLLTYRIALKLFLSMLIGWTSKIYHTLYEDGKIDDSFDVDVEIHHNFQFVLISLDTPEPIAMSNYIRQKLATITIKISKEFTNEHLNLLKKEMYGDFIQSLDSIEHLTHQFSLYLSDSDKETYFDIPKIIERLTLKDVVTIGKAFFEKADASDFTVFPK</sequence>
<dbReference type="NCBIfam" id="NF047421">
    <property type="entry name" value="YfmH_fam"/>
    <property type="match status" value="1"/>
</dbReference>
<dbReference type="AlphaFoldDB" id="A0A0H2UWW7"/>
<dbReference type="KEGG" id="spg:SpyM3_1849"/>
<feature type="domain" description="Peptidase M16 N-terminal" evidence="1">
    <location>
        <begin position="61"/>
        <end position="176"/>
    </location>
</feature>
<protein>
    <recommendedName>
        <fullName evidence="5">Zinc protease</fullName>
    </recommendedName>
</protein>
<dbReference type="EMBL" id="AE014074">
    <property type="protein sequence ID" value="AAM80456.1"/>
    <property type="molecule type" value="Genomic_DNA"/>
</dbReference>
<dbReference type="InterPro" id="IPR011249">
    <property type="entry name" value="Metalloenz_LuxS/M16"/>
</dbReference>
<dbReference type="InterPro" id="IPR011765">
    <property type="entry name" value="Pept_M16_N"/>
</dbReference>
<evidence type="ECO:0000259" key="1">
    <source>
        <dbReference type="Pfam" id="PF00675"/>
    </source>
</evidence>
<name>A0A0H2UWW7_STRP3</name>
<dbReference type="InterPro" id="IPR007863">
    <property type="entry name" value="Peptidase_M16_C"/>
</dbReference>
<dbReference type="GO" id="GO:0046872">
    <property type="term" value="F:metal ion binding"/>
    <property type="evidence" value="ECO:0007669"/>
    <property type="project" value="InterPro"/>
</dbReference>
<dbReference type="Pfam" id="PF05193">
    <property type="entry name" value="Peptidase_M16_C"/>
    <property type="match status" value="1"/>
</dbReference>
<dbReference type="Gene3D" id="3.30.830.10">
    <property type="entry name" value="Metalloenzyme, LuxS/M16 peptidase-like"/>
    <property type="match status" value="2"/>
</dbReference>
<gene>
    <name evidence="3" type="ordered locus">SpyM3_1849</name>
</gene>
<organism evidence="3 4">
    <name type="scientific">Streptococcus pyogenes serotype M3 (strain ATCC BAA-595 / MGAS315)</name>
    <dbReference type="NCBI Taxonomy" id="198466"/>
    <lineage>
        <taxon>Bacteria</taxon>
        <taxon>Bacillati</taxon>
        <taxon>Bacillota</taxon>
        <taxon>Bacilli</taxon>
        <taxon>Lactobacillales</taxon>
        <taxon>Streptococcaceae</taxon>
        <taxon>Streptococcus</taxon>
    </lineage>
</organism>
<dbReference type="Pfam" id="PF00675">
    <property type="entry name" value="Peptidase_M16"/>
    <property type="match status" value="1"/>
</dbReference>
<evidence type="ECO:0000259" key="2">
    <source>
        <dbReference type="Pfam" id="PF05193"/>
    </source>
</evidence>
<dbReference type="PANTHER" id="PTHR11851">
    <property type="entry name" value="METALLOPROTEASE"/>
    <property type="match status" value="1"/>
</dbReference>
<dbReference type="Proteomes" id="UP000000564">
    <property type="component" value="Chromosome"/>
</dbReference>
<dbReference type="SUPFAM" id="SSF63411">
    <property type="entry name" value="LuxS/MPP-like metallohydrolase"/>
    <property type="match status" value="2"/>
</dbReference>
<dbReference type="HOGENOM" id="CLU_052317_0_0_9"/>
<dbReference type="InterPro" id="IPR050361">
    <property type="entry name" value="MPP/UQCRC_Complex"/>
</dbReference>
<evidence type="ECO:0000313" key="3">
    <source>
        <dbReference type="EMBL" id="AAM80456.1"/>
    </source>
</evidence>
<evidence type="ECO:0000313" key="4">
    <source>
        <dbReference type="Proteomes" id="UP000000564"/>
    </source>
</evidence>
<dbReference type="PANTHER" id="PTHR11851:SF134">
    <property type="entry name" value="ZINC-DEPENDENT PROTEASE"/>
    <property type="match status" value="1"/>
</dbReference>
<feature type="domain" description="Peptidase M16 C-terminal" evidence="2">
    <location>
        <begin position="188"/>
        <end position="362"/>
    </location>
</feature>
<dbReference type="RefSeq" id="WP_011055111.1">
    <property type="nucleotide sequence ID" value="NC_004070.1"/>
</dbReference>
<proteinExistence type="predicted"/>
<evidence type="ECO:0008006" key="5">
    <source>
        <dbReference type="Google" id="ProtNLM"/>
    </source>
</evidence>
<reference evidence="3 4" key="1">
    <citation type="journal article" date="2002" name="Proc. Natl. Acad. Sci. U.S.A.">
        <title>Genome sequence of a serotype M3 strain of group A Streptococcus: phage-encoded toxins, the high-virulence phenotype, and clone emergence.</title>
        <authorList>
            <person name="Beres S.B."/>
            <person name="Sylva G.L."/>
            <person name="Barbian K.D."/>
            <person name="Lei B."/>
            <person name="Hoff J.S."/>
            <person name="Mammarella N.D."/>
            <person name="Liu M.Y."/>
            <person name="Smoot J.C."/>
            <person name="Porcella S.F."/>
            <person name="Parkins L.D."/>
            <person name="Campbell D.S."/>
            <person name="Smith T.M."/>
            <person name="McCormick J.K."/>
            <person name="Leung D.Y."/>
            <person name="Schlievert P.M."/>
            <person name="Musser J.M."/>
        </authorList>
    </citation>
    <scope>NUCLEOTIDE SEQUENCE [LARGE SCALE GENOMIC DNA]</scope>
    <source>
        <strain evidence="4">ATCC BAA-595 / MGAS315</strain>
    </source>
</reference>